<dbReference type="KEGG" id="rpb:RPB_0039"/>
<dbReference type="AlphaFoldDB" id="Q2J459"/>
<name>Q2J459_RHOP2</name>
<gene>
    <name evidence="1" type="ordered locus">RPB_0039</name>
</gene>
<dbReference type="EMBL" id="CP000250">
    <property type="protein sequence ID" value="ABD04751.1"/>
    <property type="molecule type" value="Genomic_DNA"/>
</dbReference>
<accession>Q2J459</accession>
<proteinExistence type="predicted"/>
<keyword evidence="2" id="KW-1185">Reference proteome</keyword>
<reference evidence="1 2" key="1">
    <citation type="submission" date="2006-01" db="EMBL/GenBank/DDBJ databases">
        <title>Complete sequence of Rhodopseudomonas palustris HaA2.</title>
        <authorList>
            <consortium name="US DOE Joint Genome Institute"/>
            <person name="Copeland A."/>
            <person name="Lucas S."/>
            <person name="Lapidus A."/>
            <person name="Barry K."/>
            <person name="Detter J.C."/>
            <person name="Glavina T."/>
            <person name="Hammon N."/>
            <person name="Israni S."/>
            <person name="Pitluck S."/>
            <person name="Chain P."/>
            <person name="Malfatti S."/>
            <person name="Shin M."/>
            <person name="Vergez L."/>
            <person name="Schmutz J."/>
            <person name="Larimer F."/>
            <person name="Land M."/>
            <person name="Hauser L."/>
            <person name="Pelletier D.A."/>
            <person name="Kyrpides N."/>
            <person name="Anderson I."/>
            <person name="Oda Y."/>
            <person name="Harwood C.S."/>
            <person name="Richardson P."/>
        </authorList>
    </citation>
    <scope>NUCLEOTIDE SEQUENCE [LARGE SCALE GENOMIC DNA]</scope>
    <source>
        <strain evidence="1 2">HaA2</strain>
    </source>
</reference>
<evidence type="ECO:0000313" key="1">
    <source>
        <dbReference type="EMBL" id="ABD04751.1"/>
    </source>
</evidence>
<organism evidence="1 2">
    <name type="scientific">Rhodopseudomonas palustris (strain HaA2)</name>
    <dbReference type="NCBI Taxonomy" id="316058"/>
    <lineage>
        <taxon>Bacteria</taxon>
        <taxon>Pseudomonadati</taxon>
        <taxon>Pseudomonadota</taxon>
        <taxon>Alphaproteobacteria</taxon>
        <taxon>Hyphomicrobiales</taxon>
        <taxon>Nitrobacteraceae</taxon>
        <taxon>Rhodopseudomonas</taxon>
    </lineage>
</organism>
<protein>
    <submittedName>
        <fullName evidence="1">Uncharacterized protein</fullName>
    </submittedName>
</protein>
<dbReference type="HOGENOM" id="CLU_2755243_0_0_5"/>
<sequence length="85" mass="9679">MLDVDDFGSAAARGEITMRAEPSRYFTVEQLEELAVAKYIEAALTPEGDEREELLQEAKRFASRAKMKSWLMGEMGIAPPRRDYH</sequence>
<dbReference type="Proteomes" id="UP000008809">
    <property type="component" value="Chromosome"/>
</dbReference>
<evidence type="ECO:0000313" key="2">
    <source>
        <dbReference type="Proteomes" id="UP000008809"/>
    </source>
</evidence>